<dbReference type="EMBL" id="JH712127">
    <property type="protein sequence ID" value="EFO24788.1"/>
    <property type="molecule type" value="Genomic_DNA"/>
</dbReference>
<name>A0A1S0U5L3_LOALO</name>
<sequence length="91" mass="10592">MGWNSCKEQNMVDENHCVEVRSRIHPSRNMRCVEIVGAPVTMRELYSTRWSIFGQEFLKEKKFREETTSFGDTKFAAGRPTNVSRAVFICE</sequence>
<dbReference type="CTD" id="9941091"/>
<evidence type="ECO:0000313" key="1">
    <source>
        <dbReference type="EMBL" id="EFO24788.1"/>
    </source>
</evidence>
<dbReference type="KEGG" id="loa:LOAG_03701"/>
<proteinExistence type="predicted"/>
<dbReference type="InParanoid" id="A0A1S0U5L3"/>
<dbReference type="AlphaFoldDB" id="A0A1S0U5L3"/>
<accession>A0A1S0U5L3</accession>
<organism evidence="1">
    <name type="scientific">Loa loa</name>
    <name type="common">Eye worm</name>
    <name type="synonym">Filaria loa</name>
    <dbReference type="NCBI Taxonomy" id="7209"/>
    <lineage>
        <taxon>Eukaryota</taxon>
        <taxon>Metazoa</taxon>
        <taxon>Ecdysozoa</taxon>
        <taxon>Nematoda</taxon>
        <taxon>Chromadorea</taxon>
        <taxon>Rhabditida</taxon>
        <taxon>Spirurina</taxon>
        <taxon>Spiruromorpha</taxon>
        <taxon>Filarioidea</taxon>
        <taxon>Onchocercidae</taxon>
        <taxon>Loa</taxon>
    </lineage>
</organism>
<protein>
    <submittedName>
        <fullName evidence="1">Uncharacterized protein</fullName>
    </submittedName>
</protein>
<reference evidence="1" key="1">
    <citation type="submission" date="2012-04" db="EMBL/GenBank/DDBJ databases">
        <title>The Genome Sequence of Loa loa.</title>
        <authorList>
            <consortium name="The Broad Institute Genome Sequencing Platform"/>
            <consortium name="Broad Institute Genome Sequencing Center for Infectious Disease"/>
            <person name="Nutman T.B."/>
            <person name="Fink D.L."/>
            <person name="Russ C."/>
            <person name="Young S."/>
            <person name="Zeng Q."/>
            <person name="Gargeya S."/>
            <person name="Alvarado L."/>
            <person name="Berlin A."/>
            <person name="Chapman S.B."/>
            <person name="Chen Z."/>
            <person name="Freedman E."/>
            <person name="Gellesch M."/>
            <person name="Goldberg J."/>
            <person name="Griggs A."/>
            <person name="Gujja S."/>
            <person name="Heilman E.R."/>
            <person name="Heiman D."/>
            <person name="Howarth C."/>
            <person name="Mehta T."/>
            <person name="Neiman D."/>
            <person name="Pearson M."/>
            <person name="Roberts A."/>
            <person name="Saif S."/>
            <person name="Shea T."/>
            <person name="Shenoy N."/>
            <person name="Sisk P."/>
            <person name="Stolte C."/>
            <person name="Sykes S."/>
            <person name="White J."/>
            <person name="Yandava C."/>
            <person name="Haas B."/>
            <person name="Henn M.R."/>
            <person name="Nusbaum C."/>
            <person name="Birren B."/>
        </authorList>
    </citation>
    <scope>NUCLEOTIDE SEQUENCE [LARGE SCALE GENOMIC DNA]</scope>
</reference>
<dbReference type="RefSeq" id="XP_003139286.1">
    <property type="nucleotide sequence ID" value="XM_003139238.1"/>
</dbReference>
<gene>
    <name evidence="1" type="ORF">LOAG_03701</name>
</gene>
<dbReference type="GeneID" id="9941091"/>